<dbReference type="AlphaFoldDB" id="A0A401ZF96"/>
<dbReference type="PANTHER" id="PTHR39419">
    <property type="entry name" value="SLL0814 PROTEIN"/>
    <property type="match status" value="1"/>
</dbReference>
<dbReference type="EMBL" id="BIFQ01000001">
    <property type="protein sequence ID" value="GCE05519.1"/>
    <property type="molecule type" value="Genomic_DNA"/>
</dbReference>
<dbReference type="Pfam" id="PF04240">
    <property type="entry name" value="Caroten_synth"/>
    <property type="match status" value="1"/>
</dbReference>
<keyword evidence="1" id="KW-0472">Membrane</keyword>
<evidence type="ECO:0008006" key="4">
    <source>
        <dbReference type="Google" id="ProtNLM"/>
    </source>
</evidence>
<feature type="transmembrane region" description="Helical" evidence="1">
    <location>
        <begin position="68"/>
        <end position="88"/>
    </location>
</feature>
<sequence>MKRNSTGLRALFVVLIGLFVFCYPFAVIGVAFDVRPPFSLDWAGSFLLFLEGGILLLAAMLCYGPLPALCAGIAIIVLSYLVETLGVNTGFPFGVYHYTPVLLPRLPGGVPLAVMFAWILIVLGGYGIVKRRLPLKRSIRVGEALSVAILATLLDLAIEPVAAHVVLYWRWEVRGSMDYYGVPLMNFVAWFVVAFVLVVVVNVILQQGRNILRFSQHGQVDRASVQKAGRVERLAMLAPCILFSCSLFMFGLVDLTHGYFLGSACALGAGLLILLLWRFVRAQPVSDYAG</sequence>
<comment type="caution">
    <text evidence="2">The sequence shown here is derived from an EMBL/GenBank/DDBJ whole genome shotgun (WGS) entry which is preliminary data.</text>
</comment>
<dbReference type="Proteomes" id="UP000287224">
    <property type="component" value="Unassembled WGS sequence"/>
</dbReference>
<dbReference type="OrthoDB" id="9811293at2"/>
<feature type="transmembrane region" description="Helical" evidence="1">
    <location>
        <begin position="44"/>
        <end position="63"/>
    </location>
</feature>
<feature type="transmembrane region" description="Helical" evidence="1">
    <location>
        <begin position="234"/>
        <end position="253"/>
    </location>
</feature>
<gene>
    <name evidence="2" type="ORF">KDAU_28480</name>
</gene>
<accession>A0A401ZF96</accession>
<reference evidence="3" key="1">
    <citation type="submission" date="2018-12" db="EMBL/GenBank/DDBJ databases">
        <title>Tengunoibacter tsumagoiensis gen. nov., sp. nov., Dictyobacter kobayashii sp. nov., D. alpinus sp. nov., and D. joshuensis sp. nov. and description of Dictyobacteraceae fam. nov. within the order Ktedonobacterales isolated from Tengu-no-mugimeshi.</title>
        <authorList>
            <person name="Wang C.M."/>
            <person name="Zheng Y."/>
            <person name="Sakai Y."/>
            <person name="Toyoda A."/>
            <person name="Minakuchi Y."/>
            <person name="Abe K."/>
            <person name="Yokota A."/>
            <person name="Yabe S."/>
        </authorList>
    </citation>
    <scope>NUCLEOTIDE SEQUENCE [LARGE SCALE GENOMIC DNA]</scope>
    <source>
        <strain evidence="3">S-27</strain>
    </source>
</reference>
<proteinExistence type="predicted"/>
<evidence type="ECO:0000313" key="3">
    <source>
        <dbReference type="Proteomes" id="UP000287224"/>
    </source>
</evidence>
<feature type="transmembrane region" description="Helical" evidence="1">
    <location>
        <begin position="259"/>
        <end position="280"/>
    </location>
</feature>
<evidence type="ECO:0000313" key="2">
    <source>
        <dbReference type="EMBL" id="GCE05519.1"/>
    </source>
</evidence>
<feature type="transmembrane region" description="Helical" evidence="1">
    <location>
        <begin position="187"/>
        <end position="205"/>
    </location>
</feature>
<feature type="transmembrane region" description="Helical" evidence="1">
    <location>
        <begin position="141"/>
        <end position="167"/>
    </location>
</feature>
<keyword evidence="3" id="KW-1185">Reference proteome</keyword>
<keyword evidence="1" id="KW-1133">Transmembrane helix</keyword>
<dbReference type="PANTHER" id="PTHR39419:SF1">
    <property type="entry name" value="SLL0814 PROTEIN"/>
    <property type="match status" value="1"/>
</dbReference>
<protein>
    <recommendedName>
        <fullName evidence="4">Carotenoid biosynthesis protein</fullName>
    </recommendedName>
</protein>
<name>A0A401ZF96_9CHLR</name>
<keyword evidence="1" id="KW-0812">Transmembrane</keyword>
<evidence type="ECO:0000256" key="1">
    <source>
        <dbReference type="SAM" id="Phobius"/>
    </source>
</evidence>
<feature type="transmembrane region" description="Helical" evidence="1">
    <location>
        <begin position="108"/>
        <end position="129"/>
    </location>
</feature>
<feature type="transmembrane region" description="Helical" evidence="1">
    <location>
        <begin position="12"/>
        <end position="32"/>
    </location>
</feature>
<dbReference type="InterPro" id="IPR007354">
    <property type="entry name" value="CruF-like"/>
</dbReference>
<organism evidence="2 3">
    <name type="scientific">Dictyobacter aurantiacus</name>
    <dbReference type="NCBI Taxonomy" id="1936993"/>
    <lineage>
        <taxon>Bacteria</taxon>
        <taxon>Bacillati</taxon>
        <taxon>Chloroflexota</taxon>
        <taxon>Ktedonobacteria</taxon>
        <taxon>Ktedonobacterales</taxon>
        <taxon>Dictyobacteraceae</taxon>
        <taxon>Dictyobacter</taxon>
    </lineage>
</organism>
<dbReference type="RefSeq" id="WP_126596556.1">
    <property type="nucleotide sequence ID" value="NZ_BIFQ01000001.1"/>
</dbReference>